<dbReference type="EMBL" id="JBHSDT010000008">
    <property type="protein sequence ID" value="MFC4404602.1"/>
    <property type="molecule type" value="Genomic_DNA"/>
</dbReference>
<comment type="domain">
    <text evidence="5">The PRC barrel domain binds ribosomal protein uS19.</text>
</comment>
<dbReference type="NCBIfam" id="TIGR02273">
    <property type="entry name" value="16S_RimM"/>
    <property type="match status" value="1"/>
</dbReference>
<dbReference type="InterPro" id="IPR011961">
    <property type="entry name" value="RimM"/>
</dbReference>
<dbReference type="InterPro" id="IPR036976">
    <property type="entry name" value="RimM_N_sf"/>
</dbReference>
<comment type="function">
    <text evidence="5">An accessory protein needed during the final step in the assembly of 30S ribosomal subunit, possibly for assembly of the head region. Essential for efficient processing of 16S rRNA. May be needed both before and after RbfA during the maturation of 16S rRNA. It has affinity for free ribosomal 30S subunits but not for 70S ribosomes.</text>
</comment>
<dbReference type="Pfam" id="PF01782">
    <property type="entry name" value="RimM"/>
    <property type="match status" value="1"/>
</dbReference>
<comment type="subunit">
    <text evidence="5">Binds ribosomal protein uS19.</text>
</comment>
<name>A0ABV8WYC0_9BACI</name>
<keyword evidence="9" id="KW-1185">Reference proteome</keyword>
<dbReference type="SUPFAM" id="SSF50447">
    <property type="entry name" value="Translation proteins"/>
    <property type="match status" value="1"/>
</dbReference>
<gene>
    <name evidence="5 8" type="primary">rimM</name>
    <name evidence="8" type="ORF">ACFOY7_16160</name>
</gene>
<dbReference type="InterPro" id="IPR027275">
    <property type="entry name" value="PRC-brl_dom"/>
</dbReference>
<evidence type="ECO:0000256" key="1">
    <source>
        <dbReference type="ARBA" id="ARBA00022490"/>
    </source>
</evidence>
<dbReference type="InterPro" id="IPR009000">
    <property type="entry name" value="Transl_B-barrel_sf"/>
</dbReference>
<comment type="similarity">
    <text evidence="5">Belongs to the RimM family.</text>
</comment>
<keyword evidence="3 5" id="KW-0698">rRNA processing</keyword>
<proteinExistence type="inferred from homology"/>
<organism evidence="8 9">
    <name type="scientific">Gracilibacillus xinjiangensis</name>
    <dbReference type="NCBI Taxonomy" id="1193282"/>
    <lineage>
        <taxon>Bacteria</taxon>
        <taxon>Bacillati</taxon>
        <taxon>Bacillota</taxon>
        <taxon>Bacilli</taxon>
        <taxon>Bacillales</taxon>
        <taxon>Bacillaceae</taxon>
        <taxon>Gracilibacillus</taxon>
    </lineage>
</organism>
<dbReference type="Pfam" id="PF05239">
    <property type="entry name" value="PRC"/>
    <property type="match status" value="1"/>
</dbReference>
<keyword evidence="1 5" id="KW-0963">Cytoplasm</keyword>
<keyword evidence="2 5" id="KW-0690">Ribosome biogenesis</keyword>
<comment type="caution">
    <text evidence="8">The sequence shown here is derived from an EMBL/GenBank/DDBJ whole genome shotgun (WGS) entry which is preliminary data.</text>
</comment>
<feature type="domain" description="RimM N-terminal" evidence="6">
    <location>
        <begin position="10"/>
        <end position="92"/>
    </location>
</feature>
<sequence length="174" mass="20191">MQMKNQYFKVGKIINTHGIKGEIKVVRITDFDSRFDIGTKLFIKQNGTDELIEVEVDGHRQHKQFDLLHLKGFNNINEVEKYKGSILVVAQSQLEKLEENEFYYYEVIGCDVYTVNEEYIGKVIEILSPGANDVWVVKDESRKEVLIPYIEPVVKKVDIEARKIIIEPMEGLLE</sequence>
<dbReference type="PANTHER" id="PTHR33692:SF1">
    <property type="entry name" value="RIBOSOME MATURATION FACTOR RIMM"/>
    <property type="match status" value="1"/>
</dbReference>
<dbReference type="RefSeq" id="WP_390253416.1">
    <property type="nucleotide sequence ID" value="NZ_JBHSDT010000008.1"/>
</dbReference>
<comment type="subcellular location">
    <subcellularLocation>
        <location evidence="5">Cytoplasm</location>
    </subcellularLocation>
</comment>
<dbReference type="Gene3D" id="2.30.30.240">
    <property type="entry name" value="PRC-barrel domain"/>
    <property type="match status" value="1"/>
</dbReference>
<keyword evidence="4 5" id="KW-0143">Chaperone</keyword>
<dbReference type="InterPro" id="IPR002676">
    <property type="entry name" value="RimM_N"/>
</dbReference>
<evidence type="ECO:0000256" key="2">
    <source>
        <dbReference type="ARBA" id="ARBA00022517"/>
    </source>
</evidence>
<evidence type="ECO:0000256" key="4">
    <source>
        <dbReference type="ARBA" id="ARBA00023186"/>
    </source>
</evidence>
<reference evidence="9" key="1">
    <citation type="journal article" date="2019" name="Int. J. Syst. Evol. Microbiol.">
        <title>The Global Catalogue of Microorganisms (GCM) 10K type strain sequencing project: providing services to taxonomists for standard genome sequencing and annotation.</title>
        <authorList>
            <consortium name="The Broad Institute Genomics Platform"/>
            <consortium name="The Broad Institute Genome Sequencing Center for Infectious Disease"/>
            <person name="Wu L."/>
            <person name="Ma J."/>
        </authorList>
    </citation>
    <scope>NUCLEOTIDE SEQUENCE [LARGE SCALE GENOMIC DNA]</scope>
    <source>
        <strain evidence="9">CCUG 37865</strain>
    </source>
</reference>
<evidence type="ECO:0000256" key="3">
    <source>
        <dbReference type="ARBA" id="ARBA00022552"/>
    </source>
</evidence>
<accession>A0ABV8WYC0</accession>
<feature type="domain" description="PRC-barrel" evidence="7">
    <location>
        <begin position="99"/>
        <end position="173"/>
    </location>
</feature>
<dbReference type="Proteomes" id="UP001595882">
    <property type="component" value="Unassembled WGS sequence"/>
</dbReference>
<evidence type="ECO:0000313" key="9">
    <source>
        <dbReference type="Proteomes" id="UP001595882"/>
    </source>
</evidence>
<evidence type="ECO:0000313" key="8">
    <source>
        <dbReference type="EMBL" id="MFC4404602.1"/>
    </source>
</evidence>
<dbReference type="Gene3D" id="2.40.30.60">
    <property type="entry name" value="RimM"/>
    <property type="match status" value="1"/>
</dbReference>
<protein>
    <recommendedName>
        <fullName evidence="5">Ribosome maturation factor RimM</fullName>
    </recommendedName>
</protein>
<dbReference type="SUPFAM" id="SSF50346">
    <property type="entry name" value="PRC-barrel domain"/>
    <property type="match status" value="1"/>
</dbReference>
<dbReference type="HAMAP" id="MF_00014">
    <property type="entry name" value="Ribosome_mat_RimM"/>
    <property type="match status" value="1"/>
</dbReference>
<evidence type="ECO:0000259" key="6">
    <source>
        <dbReference type="Pfam" id="PF01782"/>
    </source>
</evidence>
<dbReference type="PANTHER" id="PTHR33692">
    <property type="entry name" value="RIBOSOME MATURATION FACTOR RIMM"/>
    <property type="match status" value="1"/>
</dbReference>
<dbReference type="InterPro" id="IPR011033">
    <property type="entry name" value="PRC_barrel-like_sf"/>
</dbReference>
<evidence type="ECO:0000259" key="7">
    <source>
        <dbReference type="Pfam" id="PF05239"/>
    </source>
</evidence>
<evidence type="ECO:0000256" key="5">
    <source>
        <dbReference type="HAMAP-Rule" id="MF_00014"/>
    </source>
</evidence>